<dbReference type="InterPro" id="IPR053008">
    <property type="entry name" value="Phomopsin_biosynth_assoc"/>
</dbReference>
<dbReference type="Proteomes" id="UP000247233">
    <property type="component" value="Unassembled WGS sequence"/>
</dbReference>
<accession>A0A317W6P0</accession>
<dbReference type="VEuPathDB" id="FungiDB:BO70DRAFT_405074"/>
<reference evidence="2 3" key="1">
    <citation type="submission" date="2016-12" db="EMBL/GenBank/DDBJ databases">
        <title>The genomes of Aspergillus section Nigri reveals drivers in fungal speciation.</title>
        <authorList>
            <consortium name="DOE Joint Genome Institute"/>
            <person name="Vesth T.C."/>
            <person name="Nybo J."/>
            <person name="Theobald S."/>
            <person name="Brandl J."/>
            <person name="Frisvad J.C."/>
            <person name="Nielsen K.F."/>
            <person name="Lyhne E.K."/>
            <person name="Kogle M.E."/>
            <person name="Kuo A."/>
            <person name="Riley R."/>
            <person name="Clum A."/>
            <person name="Nolan M."/>
            <person name="Lipzen A."/>
            <person name="Salamov A."/>
            <person name="Henrissat B."/>
            <person name="Wiebenga A."/>
            <person name="De Vries R.P."/>
            <person name="Grigoriev I.V."/>
            <person name="Mortensen U.H."/>
            <person name="Andersen M.R."/>
            <person name="Baker S.E."/>
        </authorList>
    </citation>
    <scope>NUCLEOTIDE SEQUENCE [LARGE SCALE GENOMIC DNA]</scope>
    <source>
        <strain evidence="2 3">CBS 117.55</strain>
    </source>
</reference>
<keyword evidence="1" id="KW-0812">Transmembrane</keyword>
<gene>
    <name evidence="2" type="ORF">BO70DRAFT_405074</name>
</gene>
<keyword evidence="1" id="KW-0472">Membrane</keyword>
<dbReference type="EMBL" id="MSFL01000012">
    <property type="protein sequence ID" value="PWY82033.1"/>
    <property type="molecule type" value="Genomic_DNA"/>
</dbReference>
<protein>
    <submittedName>
        <fullName evidence="2">Uncharacterized protein</fullName>
    </submittedName>
</protein>
<dbReference type="PANTHER" id="PTHR35896:SF3">
    <property type="entry name" value="MAJOR FACILITATOR SUPERFAMILY TRANSPORTER"/>
    <property type="match status" value="1"/>
</dbReference>
<proteinExistence type="predicted"/>
<comment type="caution">
    <text evidence="2">The sequence shown here is derived from an EMBL/GenBank/DDBJ whole genome shotgun (WGS) entry which is preliminary data.</text>
</comment>
<dbReference type="OrthoDB" id="3501153at2759"/>
<dbReference type="RefSeq" id="XP_025399298.1">
    <property type="nucleotide sequence ID" value="XM_025547098.1"/>
</dbReference>
<name>A0A317W6P0_9EURO</name>
<feature type="transmembrane region" description="Helical" evidence="1">
    <location>
        <begin position="46"/>
        <end position="67"/>
    </location>
</feature>
<evidence type="ECO:0000313" key="2">
    <source>
        <dbReference type="EMBL" id="PWY82033.1"/>
    </source>
</evidence>
<dbReference type="AlphaFoldDB" id="A0A317W6P0"/>
<evidence type="ECO:0000313" key="3">
    <source>
        <dbReference type="Proteomes" id="UP000247233"/>
    </source>
</evidence>
<organism evidence="2 3">
    <name type="scientific">Aspergillus heteromorphus CBS 117.55</name>
    <dbReference type="NCBI Taxonomy" id="1448321"/>
    <lineage>
        <taxon>Eukaryota</taxon>
        <taxon>Fungi</taxon>
        <taxon>Dikarya</taxon>
        <taxon>Ascomycota</taxon>
        <taxon>Pezizomycotina</taxon>
        <taxon>Eurotiomycetes</taxon>
        <taxon>Eurotiomycetidae</taxon>
        <taxon>Eurotiales</taxon>
        <taxon>Aspergillaceae</taxon>
        <taxon>Aspergillus</taxon>
        <taxon>Aspergillus subgen. Circumdati</taxon>
    </lineage>
</organism>
<dbReference type="PANTHER" id="PTHR35896">
    <property type="entry name" value="IG-LIKE DOMAIN-CONTAINING PROTEIN"/>
    <property type="match status" value="1"/>
</dbReference>
<sequence length="260" mass="29393">MANANFEDQFHQFDEEEDPLFGSTPHPLQPPARASACFPQHQRKRALSLAVILGVCISIATGAWWWALSPSHPQDPPSSAVQDCGTSAAEALARGCQFDAMSFSWLPSACFDAPLTHDFLAQRDWQWFLDPAGQQAVPRARVLAGEYEMLYVTREYHLMHCTYMWRKMHRAVLFGEGRDSVDGYIADMAHTEHCGRMLLQQPHANNGSHGLQAVDTYIFVKYVLCGPAIWAEKERERVPGWYRVVGDEKSFTIPEGPRRE</sequence>
<evidence type="ECO:0000256" key="1">
    <source>
        <dbReference type="SAM" id="Phobius"/>
    </source>
</evidence>
<keyword evidence="3" id="KW-1185">Reference proteome</keyword>
<keyword evidence="1" id="KW-1133">Transmembrane helix</keyword>
<dbReference type="STRING" id="1448321.A0A317W6P0"/>
<dbReference type="GeneID" id="37069335"/>